<keyword evidence="4" id="KW-0238">DNA-binding</keyword>
<dbReference type="PIRSF" id="PIRSF016838">
    <property type="entry name" value="PafC"/>
    <property type="match status" value="1"/>
</dbReference>
<feature type="domain" description="PafC HTH" evidence="2">
    <location>
        <begin position="8"/>
        <end position="113"/>
    </location>
</feature>
<dbReference type="PROSITE" id="PS52050">
    <property type="entry name" value="WYL"/>
    <property type="match status" value="1"/>
</dbReference>
<evidence type="ECO:0000259" key="1">
    <source>
        <dbReference type="Pfam" id="PF13280"/>
    </source>
</evidence>
<evidence type="ECO:0000313" key="5">
    <source>
        <dbReference type="Proteomes" id="UP000809290"/>
    </source>
</evidence>
<keyword evidence="5" id="KW-1185">Reference proteome</keyword>
<dbReference type="PANTHER" id="PTHR34580:SF1">
    <property type="entry name" value="PROTEIN PAFC"/>
    <property type="match status" value="1"/>
</dbReference>
<dbReference type="InterPro" id="IPR057727">
    <property type="entry name" value="WCX_dom"/>
</dbReference>
<evidence type="ECO:0000259" key="3">
    <source>
        <dbReference type="Pfam" id="PF25583"/>
    </source>
</evidence>
<name>A0ABS2SHD7_9MICO</name>
<accession>A0ABS2SHD7</accession>
<reference evidence="4 5" key="1">
    <citation type="submission" date="2021-01" db="EMBL/GenBank/DDBJ databases">
        <title>Sequencing the genomes of 1000 actinobacteria strains.</title>
        <authorList>
            <person name="Klenk H.-P."/>
        </authorList>
    </citation>
    <scope>NUCLEOTIDE SEQUENCE [LARGE SCALE GENOMIC DNA]</scope>
    <source>
        <strain evidence="4 5">DSM 13657</strain>
    </source>
</reference>
<evidence type="ECO:0000313" key="4">
    <source>
        <dbReference type="EMBL" id="MBM7815404.1"/>
    </source>
</evidence>
<dbReference type="RefSeq" id="WP_204514360.1">
    <property type="nucleotide sequence ID" value="NZ_JAFBCP010000001.1"/>
</dbReference>
<dbReference type="GO" id="GO:0003677">
    <property type="term" value="F:DNA binding"/>
    <property type="evidence" value="ECO:0007669"/>
    <property type="project" value="UniProtKB-KW"/>
</dbReference>
<dbReference type="InterPro" id="IPR028349">
    <property type="entry name" value="PafC-like"/>
</dbReference>
<dbReference type="Proteomes" id="UP000809290">
    <property type="component" value="Unassembled WGS sequence"/>
</dbReference>
<dbReference type="InterPro" id="IPR026881">
    <property type="entry name" value="WYL_dom"/>
</dbReference>
<dbReference type="Pfam" id="PF13280">
    <property type="entry name" value="WYL"/>
    <property type="match status" value="1"/>
</dbReference>
<sequence>MSSTPQVVTTLISLVAYITKKEEVPIAELAAVFGLSESTVRDYLDVLLVSGMPDDYGAKIDVWETDGIVSLSNTEGVDVPVRLSSLEAHLLLMALESAGSDTPEVAQTVIEKLRGIVGEEESRAVSFEPAEVSPELRLAVAHALETGTALAIDYYVRSRDEVTTRTISPIAFNLDGQWYLDAFCHDKQGRRSFRADYIRTWHTTSEPAQTGTDDHNNGQPCRITFTPEGAWLADELTPRDVSFDTHGPGTVTVDLTVFSADWIVQLLMMHGRHVFAIEPREYARAALERLE</sequence>
<dbReference type="InterPro" id="IPR051534">
    <property type="entry name" value="CBASS_pafABC_assoc_protein"/>
</dbReference>
<dbReference type="EMBL" id="JAFBCP010000001">
    <property type="protein sequence ID" value="MBM7815404.1"/>
    <property type="molecule type" value="Genomic_DNA"/>
</dbReference>
<protein>
    <submittedName>
        <fullName evidence="4">DNA-binding transcriptional regulator YafY</fullName>
    </submittedName>
</protein>
<comment type="caution">
    <text evidence="4">The sequence shown here is derived from an EMBL/GenBank/DDBJ whole genome shotgun (WGS) entry which is preliminary data.</text>
</comment>
<gene>
    <name evidence="4" type="ORF">JOE56_000098</name>
</gene>
<feature type="domain" description="WYL" evidence="1">
    <location>
        <begin position="139"/>
        <end position="201"/>
    </location>
</feature>
<evidence type="ECO:0000259" key="2">
    <source>
        <dbReference type="Pfam" id="PF19187"/>
    </source>
</evidence>
<dbReference type="PANTHER" id="PTHR34580">
    <property type="match status" value="1"/>
</dbReference>
<organism evidence="4 5">
    <name type="scientific">Brevibacterium paucivorans</name>
    <dbReference type="NCBI Taxonomy" id="170994"/>
    <lineage>
        <taxon>Bacteria</taxon>
        <taxon>Bacillati</taxon>
        <taxon>Actinomycetota</taxon>
        <taxon>Actinomycetes</taxon>
        <taxon>Micrococcales</taxon>
        <taxon>Brevibacteriaceae</taxon>
        <taxon>Brevibacterium</taxon>
    </lineage>
</organism>
<proteinExistence type="predicted"/>
<dbReference type="Pfam" id="PF19187">
    <property type="entry name" value="HTH_PafC"/>
    <property type="match status" value="1"/>
</dbReference>
<feature type="domain" description="WCX" evidence="3">
    <location>
        <begin position="220"/>
        <end position="291"/>
    </location>
</feature>
<dbReference type="InterPro" id="IPR043839">
    <property type="entry name" value="PafC_HTH"/>
</dbReference>
<dbReference type="Pfam" id="PF25583">
    <property type="entry name" value="WCX"/>
    <property type="match status" value="1"/>
</dbReference>